<dbReference type="EMBL" id="CAJOBG010097267">
    <property type="protein sequence ID" value="CAF4688606.1"/>
    <property type="molecule type" value="Genomic_DNA"/>
</dbReference>
<sequence length="63" mass="7085">HGVKNERVNIRINEATTANNIHKAAVTRDYIKQPRLTYKTVVGVNGPLVILDNVKFPKFAEIV</sequence>
<feature type="non-terminal residue" evidence="1">
    <location>
        <position position="1"/>
    </location>
</feature>
<evidence type="ECO:0000313" key="2">
    <source>
        <dbReference type="Proteomes" id="UP000663866"/>
    </source>
</evidence>
<comment type="caution">
    <text evidence="1">The sequence shown here is derived from an EMBL/GenBank/DDBJ whole genome shotgun (WGS) entry which is preliminary data.</text>
</comment>
<reference evidence="1" key="1">
    <citation type="submission" date="2021-02" db="EMBL/GenBank/DDBJ databases">
        <authorList>
            <person name="Nowell W R."/>
        </authorList>
    </citation>
    <scope>NUCLEOTIDE SEQUENCE</scope>
</reference>
<dbReference type="Proteomes" id="UP000663866">
    <property type="component" value="Unassembled WGS sequence"/>
</dbReference>
<evidence type="ECO:0000313" key="1">
    <source>
        <dbReference type="EMBL" id="CAF4688606.1"/>
    </source>
</evidence>
<gene>
    <name evidence="1" type="ORF">OVN521_LOCUS47981</name>
</gene>
<keyword evidence="2" id="KW-1185">Reference proteome</keyword>
<organism evidence="1 2">
    <name type="scientific">Rotaria magnacalcarata</name>
    <dbReference type="NCBI Taxonomy" id="392030"/>
    <lineage>
        <taxon>Eukaryota</taxon>
        <taxon>Metazoa</taxon>
        <taxon>Spiralia</taxon>
        <taxon>Gnathifera</taxon>
        <taxon>Rotifera</taxon>
        <taxon>Eurotatoria</taxon>
        <taxon>Bdelloidea</taxon>
        <taxon>Philodinida</taxon>
        <taxon>Philodinidae</taxon>
        <taxon>Rotaria</taxon>
    </lineage>
</organism>
<dbReference type="AlphaFoldDB" id="A0A821HPS8"/>
<proteinExistence type="predicted"/>
<accession>A0A821HPS8</accession>
<protein>
    <submittedName>
        <fullName evidence="1">Uncharacterized protein</fullName>
    </submittedName>
</protein>
<name>A0A821HPS8_9BILA</name>
<feature type="non-terminal residue" evidence="1">
    <location>
        <position position="63"/>
    </location>
</feature>